<comment type="caution">
    <text evidence="5">The sequence shown here is derived from an EMBL/GenBank/DDBJ whole genome shotgun (WGS) entry which is preliminary data.</text>
</comment>
<evidence type="ECO:0000256" key="2">
    <source>
        <dbReference type="ARBA" id="ARBA00022679"/>
    </source>
</evidence>
<dbReference type="AlphaFoldDB" id="A0A7J3I9H7"/>
<dbReference type="EMBL" id="DTAI01000205">
    <property type="protein sequence ID" value="HGN37253.1"/>
    <property type="molecule type" value="Genomic_DNA"/>
</dbReference>
<dbReference type="GO" id="GO:0008168">
    <property type="term" value="F:methyltransferase activity"/>
    <property type="evidence" value="ECO:0007669"/>
    <property type="project" value="UniProtKB-KW"/>
</dbReference>
<dbReference type="InterPro" id="IPR038459">
    <property type="entry name" value="MT_TRM10-typ_sf"/>
</dbReference>
<dbReference type="PROSITE" id="PS51675">
    <property type="entry name" value="SAM_MT_TRM10"/>
    <property type="match status" value="1"/>
</dbReference>
<dbReference type="InterPro" id="IPR028564">
    <property type="entry name" value="MT_TRM10-typ"/>
</dbReference>
<gene>
    <name evidence="5" type="ORF">ENT87_06870</name>
    <name evidence="6" type="ORF">ENU30_08580</name>
</gene>
<organism evidence="5">
    <name type="scientific">Ignisphaera aggregans</name>
    <dbReference type="NCBI Taxonomy" id="334771"/>
    <lineage>
        <taxon>Archaea</taxon>
        <taxon>Thermoproteota</taxon>
        <taxon>Thermoprotei</taxon>
        <taxon>Desulfurococcales</taxon>
        <taxon>Desulfurococcaceae</taxon>
        <taxon>Ignisphaera</taxon>
    </lineage>
</organism>
<evidence type="ECO:0000256" key="1">
    <source>
        <dbReference type="ARBA" id="ARBA00022603"/>
    </source>
</evidence>
<reference evidence="5" key="1">
    <citation type="journal article" date="2020" name="mSystems">
        <title>Genome- and Community-Level Interaction Insights into Carbon Utilization and Element Cycling Functions of Hydrothermarchaeota in Hydrothermal Sediment.</title>
        <authorList>
            <person name="Zhou Z."/>
            <person name="Liu Y."/>
            <person name="Xu W."/>
            <person name="Pan J."/>
            <person name="Luo Z.H."/>
            <person name="Li M."/>
        </authorList>
    </citation>
    <scope>NUCLEOTIDE SEQUENCE [LARGE SCALE GENOMIC DNA]</scope>
    <source>
        <strain evidence="5">SpSt-618</strain>
        <strain evidence="6">SpSt-657</strain>
    </source>
</reference>
<dbReference type="Gene3D" id="3.40.1280.30">
    <property type="match status" value="1"/>
</dbReference>
<feature type="domain" description="SAM-dependent MTase TRM10-type" evidence="4">
    <location>
        <begin position="103"/>
        <end position="295"/>
    </location>
</feature>
<dbReference type="GO" id="GO:0032259">
    <property type="term" value="P:methylation"/>
    <property type="evidence" value="ECO:0007669"/>
    <property type="project" value="UniProtKB-KW"/>
</dbReference>
<evidence type="ECO:0000313" key="5">
    <source>
        <dbReference type="EMBL" id="HGN37253.1"/>
    </source>
</evidence>
<keyword evidence="1" id="KW-0489">Methyltransferase</keyword>
<proteinExistence type="predicted"/>
<sequence>MFKNDYIALVFAHTLRFLGVDSVVISRKAVKKYLYSSKGNSIEMLHAIINSLLLRRVKICMEEVYGIPMGFYKGVLLLYDVKRCIEAKFHLMDMYEECTTDVTNNVISLFLKIYTRIPMILLDAIIWELHHDEEKKKAVKQLAVLISTIRKRLTDLNAIFVSPPTELMNFMKEMNSAIEIDEGSLYKILDPSKTIILDPYASEELSVQDVLENQYFIIGFLVDDKFPRPYATYMLKLLRGIDFKRRSIKLNGSIIGVPKEINKIIDIILDVKLGGLMLEDAIISNMSIDDKIRRIIYDIEKYIAEGKVIDEQYIRRLSEFYNLDKGQFEKIYKRIRKLFSIAGQNIVGQFTS</sequence>
<keyword evidence="2" id="KW-0808">Transferase</keyword>
<evidence type="ECO:0000256" key="3">
    <source>
        <dbReference type="ARBA" id="ARBA00022691"/>
    </source>
</evidence>
<evidence type="ECO:0000313" key="6">
    <source>
        <dbReference type="EMBL" id="HGQ19006.1"/>
    </source>
</evidence>
<accession>A0A7J3I9H7</accession>
<name>A0A7J3I9H7_9CREN</name>
<dbReference type="EMBL" id="DTBZ01000158">
    <property type="protein sequence ID" value="HGQ19006.1"/>
    <property type="molecule type" value="Genomic_DNA"/>
</dbReference>
<protein>
    <recommendedName>
        <fullName evidence="4">SAM-dependent MTase TRM10-type domain-containing protein</fullName>
    </recommendedName>
</protein>
<evidence type="ECO:0000259" key="4">
    <source>
        <dbReference type="PROSITE" id="PS51675"/>
    </source>
</evidence>
<keyword evidence="3" id="KW-0949">S-adenosyl-L-methionine</keyword>